<sequence length="786" mass="90569">MKKRLYIIILLMVAFVLPSNAVLKEANLDTTLYMLRTELTNYHIDLEKQNQAAKAQQLAVIQELISIVKQADQNSIMLYSQRNGYIFDMTYACHEATEQFKKFKSKAVPFRQMIKKNNVEVARFDSLINYLYGMNTMFLSEEAQVNRNVDLTLAVNIRRQLVEKQKQLQAYVQAYDRTDRKLQALNDYANRRYEDIQNSIFNNGGDNYLRILRNISMNYKEAKTSVTEKYKPVPGMMSQWDVRIIFILFGIIVFWGLISIFLNLFTIRIVITQLMKHGMFENRKESFMAKRPCLIMAMTVVTFAFILGIVRMAVTQNFVIMASQLLVEYSWLVGVILVSILLRVDNDKIKNTFRIYSPLMLVGFIVIVFRIILIPNDLVNLIFPPVLLLCALWQWNVIGRKHNHVLRTDKTYAFISLAVFGVSTIFAWTGFTLLAVQLIIWWTMQLTCVLTITCCEGWLSVYAKRKKLADKAITDKWLYRFIYKVLLPISGVFSFIISIYWAADVFNMSDTTWEIFNKDYIKTSNFTASLFSISEVACLYFLFNYINITSVDFMRHHFEKADPTSAASKIVMFKNVMQVIIWGIWLMIALNVFQVGKSWLLAIFAGLSTGLGFASKDILENIYYGISLMMGRVKVGDYIICDGTRGKVSSISYTSTMLEATDGSVIAFQNSQLFSKNYKNMTKNHGYELDILEVGIAYGSNVKEVKQILIDALIKLDCIYQDKGVKVLLKSFDDSCITLRIVVWVNVLTQAIDDATIMECIYDTLNDHNIEIPFPQREITIKQVNN</sequence>
<dbReference type="RefSeq" id="WP_118152663.1">
    <property type="nucleotide sequence ID" value="NZ_QSAV01000019.1"/>
</dbReference>
<feature type="transmembrane region" description="Helical" evidence="7">
    <location>
        <begin position="411"/>
        <end position="433"/>
    </location>
</feature>
<evidence type="ECO:0000256" key="5">
    <source>
        <dbReference type="ARBA" id="ARBA00022989"/>
    </source>
</evidence>
<dbReference type="GO" id="GO:0005886">
    <property type="term" value="C:plasma membrane"/>
    <property type="evidence" value="ECO:0007669"/>
    <property type="project" value="UniProtKB-SubCell"/>
</dbReference>
<keyword evidence="6 7" id="KW-0472">Membrane</keyword>
<evidence type="ECO:0000256" key="4">
    <source>
        <dbReference type="ARBA" id="ARBA00022692"/>
    </source>
</evidence>
<dbReference type="AlphaFoldDB" id="A0AA93BGT8"/>
<dbReference type="InterPro" id="IPR011066">
    <property type="entry name" value="MscS_channel_C_sf"/>
</dbReference>
<accession>A0AA93BGT8</accession>
<feature type="transmembrane region" description="Helical" evidence="7">
    <location>
        <begin position="381"/>
        <end position="399"/>
    </location>
</feature>
<protein>
    <submittedName>
        <fullName evidence="10">Mechanosensitive ion channel family protein</fullName>
    </submittedName>
</protein>
<evidence type="ECO:0000256" key="2">
    <source>
        <dbReference type="ARBA" id="ARBA00008017"/>
    </source>
</evidence>
<dbReference type="EMBL" id="QSAV01000019">
    <property type="protein sequence ID" value="RGW79926.1"/>
    <property type="molecule type" value="Genomic_DNA"/>
</dbReference>
<feature type="transmembrane region" description="Helical" evidence="7">
    <location>
        <begin position="439"/>
        <end position="461"/>
    </location>
</feature>
<feature type="transmembrane region" description="Helical" evidence="7">
    <location>
        <begin position="481"/>
        <end position="503"/>
    </location>
</feature>
<comment type="similarity">
    <text evidence="2">Belongs to the MscS (TC 1.A.23) family.</text>
</comment>
<feature type="domain" description="Mechanosensitive ion channel MscS C-terminal" evidence="9">
    <location>
        <begin position="692"/>
        <end position="771"/>
    </location>
</feature>
<evidence type="ECO:0000313" key="11">
    <source>
        <dbReference type="Proteomes" id="UP000285776"/>
    </source>
</evidence>
<proteinExistence type="inferred from homology"/>
<evidence type="ECO:0000256" key="6">
    <source>
        <dbReference type="ARBA" id="ARBA00023136"/>
    </source>
</evidence>
<evidence type="ECO:0000259" key="8">
    <source>
        <dbReference type="Pfam" id="PF00924"/>
    </source>
</evidence>
<evidence type="ECO:0000259" key="9">
    <source>
        <dbReference type="Pfam" id="PF21082"/>
    </source>
</evidence>
<keyword evidence="4 7" id="KW-0812">Transmembrane</keyword>
<feature type="domain" description="Mechanosensitive ion channel MscS" evidence="8">
    <location>
        <begin position="617"/>
        <end position="683"/>
    </location>
</feature>
<feature type="transmembrane region" description="Helical" evidence="7">
    <location>
        <begin position="292"/>
        <end position="314"/>
    </location>
</feature>
<name>A0AA93BGT8_9BACT</name>
<feature type="transmembrane region" description="Helical" evidence="7">
    <location>
        <begin position="326"/>
        <end position="344"/>
    </location>
</feature>
<evidence type="ECO:0000256" key="7">
    <source>
        <dbReference type="SAM" id="Phobius"/>
    </source>
</evidence>
<dbReference type="Pfam" id="PF21082">
    <property type="entry name" value="MS_channel_3rd"/>
    <property type="match status" value="1"/>
</dbReference>
<dbReference type="Gene3D" id="1.10.287.1260">
    <property type="match status" value="1"/>
</dbReference>
<keyword evidence="3" id="KW-1003">Cell membrane</keyword>
<dbReference type="SUPFAM" id="SSF82689">
    <property type="entry name" value="Mechanosensitive channel protein MscS (YggB), C-terminal domain"/>
    <property type="match status" value="1"/>
</dbReference>
<evidence type="ECO:0000313" key="10">
    <source>
        <dbReference type="EMBL" id="RGW79926.1"/>
    </source>
</evidence>
<dbReference type="InterPro" id="IPR045275">
    <property type="entry name" value="MscS_archaea/bacteria_type"/>
</dbReference>
<dbReference type="Gene3D" id="3.30.70.100">
    <property type="match status" value="1"/>
</dbReference>
<dbReference type="InterPro" id="IPR023408">
    <property type="entry name" value="MscS_beta-dom_sf"/>
</dbReference>
<dbReference type="PANTHER" id="PTHR30221:SF1">
    <property type="entry name" value="SMALL-CONDUCTANCE MECHANOSENSITIVE CHANNEL"/>
    <property type="match status" value="1"/>
</dbReference>
<comment type="caution">
    <text evidence="10">The sequence shown here is derived from an EMBL/GenBank/DDBJ whole genome shotgun (WGS) entry which is preliminary data.</text>
</comment>
<gene>
    <name evidence="10" type="ORF">DWV53_07225</name>
</gene>
<comment type="subcellular location">
    <subcellularLocation>
        <location evidence="1">Cell membrane</location>
        <topology evidence="1">Multi-pass membrane protein</topology>
    </subcellularLocation>
</comment>
<feature type="transmembrane region" description="Helical" evidence="7">
    <location>
        <begin position="576"/>
        <end position="593"/>
    </location>
</feature>
<dbReference type="InterPro" id="IPR010920">
    <property type="entry name" value="LSM_dom_sf"/>
</dbReference>
<dbReference type="Proteomes" id="UP000285776">
    <property type="component" value="Unassembled WGS sequence"/>
</dbReference>
<keyword evidence="5 7" id="KW-1133">Transmembrane helix</keyword>
<evidence type="ECO:0000256" key="3">
    <source>
        <dbReference type="ARBA" id="ARBA00022475"/>
    </source>
</evidence>
<dbReference type="PANTHER" id="PTHR30221">
    <property type="entry name" value="SMALL-CONDUCTANCE MECHANOSENSITIVE CHANNEL"/>
    <property type="match status" value="1"/>
</dbReference>
<dbReference type="Gene3D" id="2.30.30.60">
    <property type="match status" value="1"/>
</dbReference>
<feature type="transmembrane region" description="Helical" evidence="7">
    <location>
        <begin position="356"/>
        <end position="375"/>
    </location>
</feature>
<dbReference type="InterPro" id="IPR049278">
    <property type="entry name" value="MS_channel_C"/>
</dbReference>
<feature type="transmembrane region" description="Helical" evidence="7">
    <location>
        <begin position="523"/>
        <end position="546"/>
    </location>
</feature>
<feature type="transmembrane region" description="Helical" evidence="7">
    <location>
        <begin position="244"/>
        <end position="271"/>
    </location>
</feature>
<dbReference type="Pfam" id="PF00924">
    <property type="entry name" value="MS_channel_2nd"/>
    <property type="match status" value="1"/>
</dbReference>
<dbReference type="SUPFAM" id="SSF50182">
    <property type="entry name" value="Sm-like ribonucleoproteins"/>
    <property type="match status" value="1"/>
</dbReference>
<dbReference type="InterPro" id="IPR006685">
    <property type="entry name" value="MscS_channel_2nd"/>
</dbReference>
<evidence type="ECO:0000256" key="1">
    <source>
        <dbReference type="ARBA" id="ARBA00004651"/>
    </source>
</evidence>
<organism evidence="10 11">
    <name type="scientific">Segatella copri</name>
    <dbReference type="NCBI Taxonomy" id="165179"/>
    <lineage>
        <taxon>Bacteria</taxon>
        <taxon>Pseudomonadati</taxon>
        <taxon>Bacteroidota</taxon>
        <taxon>Bacteroidia</taxon>
        <taxon>Bacteroidales</taxon>
        <taxon>Prevotellaceae</taxon>
        <taxon>Segatella</taxon>
    </lineage>
</organism>
<dbReference type="GO" id="GO:0008381">
    <property type="term" value="F:mechanosensitive monoatomic ion channel activity"/>
    <property type="evidence" value="ECO:0007669"/>
    <property type="project" value="InterPro"/>
</dbReference>
<reference evidence="10 11" key="1">
    <citation type="submission" date="2018-08" db="EMBL/GenBank/DDBJ databases">
        <title>A genome reference for cultivated species of the human gut microbiota.</title>
        <authorList>
            <person name="Zou Y."/>
            <person name="Xue W."/>
            <person name="Luo G."/>
        </authorList>
    </citation>
    <scope>NUCLEOTIDE SEQUENCE [LARGE SCALE GENOMIC DNA]</scope>
    <source>
        <strain evidence="10 11">AF10-17</strain>
    </source>
</reference>